<dbReference type="Proteomes" id="UP000051672">
    <property type="component" value="Unassembled WGS sequence"/>
</dbReference>
<gene>
    <name evidence="3" type="ORF">FC34_GL000100</name>
</gene>
<comment type="caution">
    <text evidence="3">The sequence shown here is derived from an EMBL/GenBank/DDBJ whole genome shotgun (WGS) entry which is preliminary data.</text>
</comment>
<dbReference type="SUPFAM" id="SSF52788">
    <property type="entry name" value="Phosphotyrosine protein phosphatases I"/>
    <property type="match status" value="1"/>
</dbReference>
<organism evidence="3 4">
    <name type="scientific">Lacticaseibacillus brantae DSM 23927</name>
    <dbReference type="NCBI Taxonomy" id="1423727"/>
    <lineage>
        <taxon>Bacteria</taxon>
        <taxon>Bacillati</taxon>
        <taxon>Bacillota</taxon>
        <taxon>Bacilli</taxon>
        <taxon>Lactobacillales</taxon>
        <taxon>Lactobacillaceae</taxon>
        <taxon>Lacticaseibacillus</taxon>
    </lineage>
</organism>
<keyword evidence="1" id="KW-0059">Arsenical resistance</keyword>
<protein>
    <recommendedName>
        <fullName evidence="2">Phosphotyrosine protein phosphatase I domain-containing protein</fullName>
    </recommendedName>
</protein>
<evidence type="ECO:0000256" key="1">
    <source>
        <dbReference type="ARBA" id="ARBA00022849"/>
    </source>
</evidence>
<sequence length="90" mass="9908">MAVQVMAEDGIDISHQQSTLIDPEFFAGADLVVTLCGDAQDRCPTIPQGTHHLHWDLPDAAQAHGDQAAILEMFRTVRDQIKQEIQTLAD</sequence>
<dbReference type="GO" id="GO:0046685">
    <property type="term" value="P:response to arsenic-containing substance"/>
    <property type="evidence" value="ECO:0007669"/>
    <property type="project" value="UniProtKB-KW"/>
</dbReference>
<dbReference type="SMART" id="SM00226">
    <property type="entry name" value="LMWPc"/>
    <property type="match status" value="1"/>
</dbReference>
<feature type="domain" description="Phosphotyrosine protein phosphatase I" evidence="2">
    <location>
        <begin position="2"/>
        <end position="90"/>
    </location>
</feature>
<accession>A0A0R2AYG4</accession>
<dbReference type="Gene3D" id="3.40.50.2300">
    <property type="match status" value="1"/>
</dbReference>
<dbReference type="PANTHER" id="PTHR43428:SF1">
    <property type="entry name" value="ARSENATE REDUCTASE"/>
    <property type="match status" value="1"/>
</dbReference>
<proteinExistence type="predicted"/>
<dbReference type="InterPro" id="IPR023485">
    <property type="entry name" value="Ptyr_pPase"/>
</dbReference>
<dbReference type="PANTHER" id="PTHR43428">
    <property type="entry name" value="ARSENATE REDUCTASE"/>
    <property type="match status" value="1"/>
</dbReference>
<dbReference type="EMBL" id="AYZQ01000001">
    <property type="protein sequence ID" value="KRM72397.1"/>
    <property type="molecule type" value="Genomic_DNA"/>
</dbReference>
<reference evidence="3 4" key="1">
    <citation type="journal article" date="2015" name="Genome Announc.">
        <title>Expanding the biotechnology potential of lactobacilli through comparative genomics of 213 strains and associated genera.</title>
        <authorList>
            <person name="Sun Z."/>
            <person name="Harris H.M."/>
            <person name="McCann A."/>
            <person name="Guo C."/>
            <person name="Argimon S."/>
            <person name="Zhang W."/>
            <person name="Yang X."/>
            <person name="Jeffery I.B."/>
            <person name="Cooney J.C."/>
            <person name="Kagawa T.F."/>
            <person name="Liu W."/>
            <person name="Song Y."/>
            <person name="Salvetti E."/>
            <person name="Wrobel A."/>
            <person name="Rasinkangas P."/>
            <person name="Parkhill J."/>
            <person name="Rea M.C."/>
            <person name="O'Sullivan O."/>
            <person name="Ritari J."/>
            <person name="Douillard F.P."/>
            <person name="Paul Ross R."/>
            <person name="Yang R."/>
            <person name="Briner A.E."/>
            <person name="Felis G.E."/>
            <person name="de Vos W.M."/>
            <person name="Barrangou R."/>
            <person name="Klaenhammer T.R."/>
            <person name="Caufield P.W."/>
            <person name="Cui Y."/>
            <person name="Zhang H."/>
            <person name="O'Toole P.W."/>
        </authorList>
    </citation>
    <scope>NUCLEOTIDE SEQUENCE [LARGE SCALE GENOMIC DNA]</scope>
    <source>
        <strain evidence="3 4">DSM 23927</strain>
    </source>
</reference>
<dbReference type="AlphaFoldDB" id="A0A0R2AYG4"/>
<dbReference type="PATRIC" id="fig|1423727.3.peg.102"/>
<keyword evidence="4" id="KW-1185">Reference proteome</keyword>
<name>A0A0R2AYG4_9LACO</name>
<dbReference type="Pfam" id="PF01451">
    <property type="entry name" value="LMWPc"/>
    <property type="match status" value="1"/>
</dbReference>
<evidence type="ECO:0000259" key="2">
    <source>
        <dbReference type="SMART" id="SM00226"/>
    </source>
</evidence>
<dbReference type="STRING" id="1423727.FC34_GL000100"/>
<evidence type="ECO:0000313" key="4">
    <source>
        <dbReference type="Proteomes" id="UP000051672"/>
    </source>
</evidence>
<dbReference type="InterPro" id="IPR036196">
    <property type="entry name" value="Ptyr_pPase_sf"/>
</dbReference>
<evidence type="ECO:0000313" key="3">
    <source>
        <dbReference type="EMBL" id="KRM72397.1"/>
    </source>
</evidence>